<protein>
    <submittedName>
        <fullName evidence="2">PIG-L deacetylase family protein</fullName>
        <ecNumber evidence="2">3.5.1.-</ecNumber>
    </submittedName>
</protein>
<reference evidence="2 3" key="1">
    <citation type="submission" date="2024-08" db="EMBL/GenBank/DDBJ databases">
        <title>Genome mining of Saccharopolyspora cebuensis PGLac3 from Nigerian medicinal plant.</title>
        <authorList>
            <person name="Ezeobiora C.E."/>
            <person name="Igbokwe N.H."/>
            <person name="Amin D.H."/>
            <person name="Mendie U.E."/>
        </authorList>
    </citation>
    <scope>NUCLEOTIDE SEQUENCE [LARGE SCALE GENOMIC DNA]</scope>
    <source>
        <strain evidence="2 3">PGLac3</strain>
    </source>
</reference>
<organism evidence="2 3">
    <name type="scientific">Saccharopolyspora cebuensis</name>
    <dbReference type="NCBI Taxonomy" id="418759"/>
    <lineage>
        <taxon>Bacteria</taxon>
        <taxon>Bacillati</taxon>
        <taxon>Actinomycetota</taxon>
        <taxon>Actinomycetes</taxon>
        <taxon>Pseudonocardiales</taxon>
        <taxon>Pseudonocardiaceae</taxon>
        <taxon>Saccharopolyspora</taxon>
    </lineage>
</organism>
<sequence length="211" mass="22555">MTTPNPQSNPASVLTVMAHPDDAELWAGGTLARLAQAGASVTIAVPEHADALRNTEAATAADELGARYHPYPAVNANALHDLLDATRPEVVITHPLDDVHPDHRHVAHTLTSALPEVVIATGRPRRVYTSDTYNGLTSHSPIAAHSVIDVTDTWETKMRALAAHASQPITEHFGPMAETLGRLWGSRIGTRYGENFTPLPVLGRIPAATTL</sequence>
<dbReference type="InterPro" id="IPR003737">
    <property type="entry name" value="GlcNAc_PI_deacetylase-related"/>
</dbReference>
<dbReference type="GO" id="GO:0016787">
    <property type="term" value="F:hydrolase activity"/>
    <property type="evidence" value="ECO:0007669"/>
    <property type="project" value="UniProtKB-KW"/>
</dbReference>
<evidence type="ECO:0000256" key="1">
    <source>
        <dbReference type="ARBA" id="ARBA00022833"/>
    </source>
</evidence>
<comment type="caution">
    <text evidence="2">The sequence shown here is derived from an EMBL/GenBank/DDBJ whole genome shotgun (WGS) entry which is preliminary data.</text>
</comment>
<accession>A0ABV4CRT6</accession>
<proteinExistence type="predicted"/>
<keyword evidence="2" id="KW-0378">Hydrolase</keyword>
<evidence type="ECO:0000313" key="3">
    <source>
        <dbReference type="Proteomes" id="UP001564626"/>
    </source>
</evidence>
<dbReference type="InterPro" id="IPR024078">
    <property type="entry name" value="LmbE-like_dom_sf"/>
</dbReference>
<evidence type="ECO:0000313" key="2">
    <source>
        <dbReference type="EMBL" id="MEY8042521.1"/>
    </source>
</evidence>
<dbReference type="RefSeq" id="WP_345368048.1">
    <property type="nucleotide sequence ID" value="NZ_BAABII010000023.1"/>
</dbReference>
<dbReference type="SUPFAM" id="SSF102588">
    <property type="entry name" value="LmbE-like"/>
    <property type="match status" value="1"/>
</dbReference>
<dbReference type="PANTHER" id="PTHR12993:SF11">
    <property type="entry name" value="N-ACETYLGLUCOSAMINYL-PHOSPHATIDYLINOSITOL DE-N-ACETYLASE"/>
    <property type="match status" value="1"/>
</dbReference>
<dbReference type="EC" id="3.5.1.-" evidence="2"/>
<dbReference type="Pfam" id="PF02585">
    <property type="entry name" value="PIG-L"/>
    <property type="match status" value="1"/>
</dbReference>
<dbReference type="EMBL" id="JBGEHV010000058">
    <property type="protein sequence ID" value="MEY8042521.1"/>
    <property type="molecule type" value="Genomic_DNA"/>
</dbReference>
<keyword evidence="3" id="KW-1185">Reference proteome</keyword>
<keyword evidence="1" id="KW-0862">Zinc</keyword>
<gene>
    <name evidence="2" type="ORF">AB8O55_24210</name>
</gene>
<dbReference type="Proteomes" id="UP001564626">
    <property type="component" value="Unassembled WGS sequence"/>
</dbReference>
<name>A0ABV4CRT6_9PSEU</name>
<dbReference type="Gene3D" id="3.40.50.10320">
    <property type="entry name" value="LmbE-like"/>
    <property type="match status" value="1"/>
</dbReference>
<dbReference type="PANTHER" id="PTHR12993">
    <property type="entry name" value="N-ACETYLGLUCOSAMINYL-PHOSPHATIDYLINOSITOL DE-N-ACETYLASE-RELATED"/>
    <property type="match status" value="1"/>
</dbReference>